<organism evidence="2">
    <name type="scientific">marine sediment metagenome</name>
    <dbReference type="NCBI Taxonomy" id="412755"/>
    <lineage>
        <taxon>unclassified sequences</taxon>
        <taxon>metagenomes</taxon>
        <taxon>ecological metagenomes</taxon>
    </lineage>
</organism>
<sequence length="122" mass="13684">RVLELPRGGDERYKKTGDSAAAVYVIFPGLIRPDNIKYVWSSSLPIGTTTESPYNSKTKIVVLRNQSSPLGPWVSEKVNVYEDYKRLFGREPKHVQAIGLMSDSDNTESRAQAHYKGISARK</sequence>
<feature type="region of interest" description="Disordered" evidence="1">
    <location>
        <begin position="100"/>
        <end position="122"/>
    </location>
</feature>
<protein>
    <recommendedName>
        <fullName evidence="3">DUF3047 domain-containing protein</fullName>
    </recommendedName>
</protein>
<reference evidence="2" key="1">
    <citation type="journal article" date="2014" name="Front. Microbiol.">
        <title>High frequency of phylogenetically diverse reductive dehalogenase-homologous genes in deep subseafloor sedimentary metagenomes.</title>
        <authorList>
            <person name="Kawai M."/>
            <person name="Futagami T."/>
            <person name="Toyoda A."/>
            <person name="Takaki Y."/>
            <person name="Nishi S."/>
            <person name="Hori S."/>
            <person name="Arai W."/>
            <person name="Tsubouchi T."/>
            <person name="Morono Y."/>
            <person name="Uchiyama I."/>
            <person name="Ito T."/>
            <person name="Fujiyama A."/>
            <person name="Inagaki F."/>
            <person name="Takami H."/>
        </authorList>
    </citation>
    <scope>NUCLEOTIDE SEQUENCE</scope>
    <source>
        <strain evidence="2">Expedition CK06-06</strain>
    </source>
</reference>
<accession>X1B0R9</accession>
<dbReference type="Pfam" id="PF11249">
    <property type="entry name" value="DUF3047"/>
    <property type="match status" value="1"/>
</dbReference>
<evidence type="ECO:0000256" key="1">
    <source>
        <dbReference type="SAM" id="MobiDB-lite"/>
    </source>
</evidence>
<evidence type="ECO:0008006" key="3">
    <source>
        <dbReference type="Google" id="ProtNLM"/>
    </source>
</evidence>
<name>X1B0R9_9ZZZZ</name>
<comment type="caution">
    <text evidence="2">The sequence shown here is derived from an EMBL/GenBank/DDBJ whole genome shotgun (WGS) entry which is preliminary data.</text>
</comment>
<feature type="non-terminal residue" evidence="2">
    <location>
        <position position="1"/>
    </location>
</feature>
<dbReference type="InterPro" id="IPR021409">
    <property type="entry name" value="DUF3047"/>
</dbReference>
<evidence type="ECO:0000313" key="2">
    <source>
        <dbReference type="EMBL" id="GAG88515.1"/>
    </source>
</evidence>
<proteinExistence type="predicted"/>
<gene>
    <name evidence="2" type="ORF">S01H4_24837</name>
</gene>
<dbReference type="EMBL" id="BART01011734">
    <property type="protein sequence ID" value="GAG88515.1"/>
    <property type="molecule type" value="Genomic_DNA"/>
</dbReference>
<dbReference type="AlphaFoldDB" id="X1B0R9"/>